<accession>A0A6J4U3Y2</accession>
<feature type="non-terminal residue" evidence="2">
    <location>
        <position position="1"/>
    </location>
</feature>
<feature type="non-terminal residue" evidence="2">
    <location>
        <position position="79"/>
    </location>
</feature>
<reference evidence="2" key="1">
    <citation type="submission" date="2020-02" db="EMBL/GenBank/DDBJ databases">
        <authorList>
            <person name="Meier V. D."/>
        </authorList>
    </citation>
    <scope>NUCLEOTIDE SEQUENCE</scope>
    <source>
        <strain evidence="2">AVDCRST_MAG30</strain>
    </source>
</reference>
<name>A0A6J4U3Y2_9ACTN</name>
<evidence type="ECO:0000256" key="1">
    <source>
        <dbReference type="SAM" id="MobiDB-lite"/>
    </source>
</evidence>
<protein>
    <submittedName>
        <fullName evidence="2">Uncharacterized protein</fullName>
    </submittedName>
</protein>
<organism evidence="2">
    <name type="scientific">uncultured Solirubrobacteraceae bacterium</name>
    <dbReference type="NCBI Taxonomy" id="1162706"/>
    <lineage>
        <taxon>Bacteria</taxon>
        <taxon>Bacillati</taxon>
        <taxon>Actinomycetota</taxon>
        <taxon>Thermoleophilia</taxon>
        <taxon>Solirubrobacterales</taxon>
        <taxon>Solirubrobacteraceae</taxon>
        <taxon>environmental samples</taxon>
    </lineage>
</organism>
<evidence type="ECO:0000313" key="2">
    <source>
        <dbReference type="EMBL" id="CAA9538643.1"/>
    </source>
</evidence>
<feature type="region of interest" description="Disordered" evidence="1">
    <location>
        <begin position="1"/>
        <end position="21"/>
    </location>
</feature>
<sequence>TSERAPLRRVRRRPANAARPPPRIAARVGVTRRLRRTPGRRPARPRRVCTSERAARASVRLRAVRAARSSLPRRREGTS</sequence>
<gene>
    <name evidence="2" type="ORF">AVDCRST_MAG30-4506</name>
</gene>
<dbReference type="EMBL" id="CADCVS010000588">
    <property type="protein sequence ID" value="CAA9538643.1"/>
    <property type="molecule type" value="Genomic_DNA"/>
</dbReference>
<proteinExistence type="predicted"/>
<dbReference type="AlphaFoldDB" id="A0A6J4U3Y2"/>